<feature type="transmembrane region" description="Helical" evidence="9">
    <location>
        <begin position="165"/>
        <end position="185"/>
    </location>
</feature>
<dbReference type="InterPro" id="IPR000515">
    <property type="entry name" value="MetI-like"/>
</dbReference>
<evidence type="ECO:0000256" key="8">
    <source>
        <dbReference type="ARBA" id="ARBA00023136"/>
    </source>
</evidence>
<feature type="transmembrane region" description="Helical" evidence="9">
    <location>
        <begin position="124"/>
        <end position="144"/>
    </location>
</feature>
<evidence type="ECO:0000256" key="7">
    <source>
        <dbReference type="ARBA" id="ARBA00022989"/>
    </source>
</evidence>
<dbReference type="SUPFAM" id="SSF161098">
    <property type="entry name" value="MetI-like"/>
    <property type="match status" value="1"/>
</dbReference>
<comment type="similarity">
    <text evidence="2">Belongs to the binding-protein-dependent transport system permease family. HisMQ subfamily.</text>
</comment>
<dbReference type="InterPro" id="IPR043429">
    <property type="entry name" value="ArtM/GltK/GlnP/TcyL/YhdX-like"/>
</dbReference>
<evidence type="ECO:0000256" key="5">
    <source>
        <dbReference type="ARBA" id="ARBA00022692"/>
    </source>
</evidence>
<dbReference type="PANTHER" id="PTHR30614">
    <property type="entry name" value="MEMBRANE COMPONENT OF AMINO ACID ABC TRANSPORTER"/>
    <property type="match status" value="1"/>
</dbReference>
<keyword evidence="5 9" id="KW-0812">Transmembrane</keyword>
<keyword evidence="4" id="KW-1003">Cell membrane</keyword>
<organism evidence="12 13">
    <name type="scientific">Streptomyces rishiriensis</name>
    <dbReference type="NCBI Taxonomy" id="68264"/>
    <lineage>
        <taxon>Bacteria</taxon>
        <taxon>Bacillati</taxon>
        <taxon>Actinomycetota</taxon>
        <taxon>Actinomycetes</taxon>
        <taxon>Kitasatosporales</taxon>
        <taxon>Streptomycetaceae</taxon>
        <taxon>Streptomyces</taxon>
    </lineage>
</organism>
<evidence type="ECO:0000256" key="6">
    <source>
        <dbReference type="ARBA" id="ARBA00022970"/>
    </source>
</evidence>
<sequence length="330" mass="35217">MTVTEDESGREGADDEDGEDTSRAPGGSYASDGPSGDGASGSGKGAPDDGYVPSQRRLERERHQRTRARRATAIAALSTLVTGAVLYLVVVGAPGWPRTKETFFDGQYAREAFPKVLEGLWLNVRLLLVCGAAVLVLGMLIAVARTLRGPVFFPLRVLAAAYTDFFRGLPLIINLMIVVLGVPALRLQGVTVDPVLLGGTALTLTYSAYVAEVFRAGIESVHPSQRAAARSLGLSNRQALRFVVLPQAVRRQVPPLLNDLVSLQKDTGLVSIGGAIDAVRAADIIAGRSLNYTPYVVAGLVFVALTIPMTRFTDWVTARMDRQRAQGGTT</sequence>
<comment type="caution">
    <text evidence="12">The sequence shown here is derived from an EMBL/GenBank/DDBJ whole genome shotgun (WGS) entry which is preliminary data.</text>
</comment>
<dbReference type="PANTHER" id="PTHR30614:SF20">
    <property type="entry name" value="GLUTAMINE TRANSPORT SYSTEM PERMEASE PROTEIN GLNP"/>
    <property type="match status" value="1"/>
</dbReference>
<evidence type="ECO:0000256" key="3">
    <source>
        <dbReference type="ARBA" id="ARBA00022448"/>
    </source>
</evidence>
<gene>
    <name evidence="12" type="ORF">QF030_002475</name>
</gene>
<evidence type="ECO:0000256" key="1">
    <source>
        <dbReference type="ARBA" id="ARBA00004651"/>
    </source>
</evidence>
<comment type="subcellular location">
    <subcellularLocation>
        <location evidence="1 9">Cell membrane</location>
        <topology evidence="1 9">Multi-pass membrane protein</topology>
    </subcellularLocation>
</comment>
<dbReference type="CDD" id="cd06261">
    <property type="entry name" value="TM_PBP2"/>
    <property type="match status" value="1"/>
</dbReference>
<evidence type="ECO:0000256" key="10">
    <source>
        <dbReference type="SAM" id="MobiDB-lite"/>
    </source>
</evidence>
<keyword evidence="13" id="KW-1185">Reference proteome</keyword>
<feature type="compositionally biased region" description="Low complexity" evidence="10">
    <location>
        <begin position="24"/>
        <end position="34"/>
    </location>
</feature>
<dbReference type="EMBL" id="JAUSWV010000002">
    <property type="protein sequence ID" value="MDQ0580297.1"/>
    <property type="molecule type" value="Genomic_DNA"/>
</dbReference>
<evidence type="ECO:0000259" key="11">
    <source>
        <dbReference type="PROSITE" id="PS50928"/>
    </source>
</evidence>
<dbReference type="Proteomes" id="UP001230654">
    <property type="component" value="Unassembled WGS sequence"/>
</dbReference>
<keyword evidence="6" id="KW-0029">Amino-acid transport</keyword>
<dbReference type="PROSITE" id="PS50928">
    <property type="entry name" value="ABC_TM1"/>
    <property type="match status" value="1"/>
</dbReference>
<protein>
    <submittedName>
        <fullName evidence="12">Polar amino acid transport system permease protein</fullName>
    </submittedName>
</protein>
<keyword evidence="7 9" id="KW-1133">Transmembrane helix</keyword>
<dbReference type="InterPro" id="IPR035906">
    <property type="entry name" value="MetI-like_sf"/>
</dbReference>
<dbReference type="NCBIfam" id="TIGR01726">
    <property type="entry name" value="HEQRo_perm_3TM"/>
    <property type="match status" value="1"/>
</dbReference>
<dbReference type="Pfam" id="PF00528">
    <property type="entry name" value="BPD_transp_1"/>
    <property type="match status" value="1"/>
</dbReference>
<reference evidence="12 13" key="1">
    <citation type="submission" date="2023-07" db="EMBL/GenBank/DDBJ databases">
        <title>Comparative genomics of wheat-associated soil bacteria to identify genetic determinants of phenazine resistance.</title>
        <authorList>
            <person name="Mouncey N."/>
        </authorList>
    </citation>
    <scope>NUCLEOTIDE SEQUENCE [LARGE SCALE GENOMIC DNA]</scope>
    <source>
        <strain evidence="12 13">B2I6</strain>
    </source>
</reference>
<feature type="domain" description="ABC transmembrane type-1" evidence="11">
    <location>
        <begin position="120"/>
        <end position="313"/>
    </location>
</feature>
<feature type="transmembrane region" description="Helical" evidence="9">
    <location>
        <begin position="71"/>
        <end position="90"/>
    </location>
</feature>
<feature type="compositionally biased region" description="Gly residues" evidence="10">
    <location>
        <begin position="35"/>
        <end position="44"/>
    </location>
</feature>
<keyword evidence="3 9" id="KW-0813">Transport</keyword>
<proteinExistence type="inferred from homology"/>
<feature type="transmembrane region" description="Helical" evidence="9">
    <location>
        <begin position="292"/>
        <end position="312"/>
    </location>
</feature>
<feature type="region of interest" description="Disordered" evidence="10">
    <location>
        <begin position="1"/>
        <end position="65"/>
    </location>
</feature>
<evidence type="ECO:0000256" key="2">
    <source>
        <dbReference type="ARBA" id="ARBA00010072"/>
    </source>
</evidence>
<name>A0ABU0NME6_STRRH</name>
<keyword evidence="8 9" id="KW-0472">Membrane</keyword>
<evidence type="ECO:0000256" key="4">
    <source>
        <dbReference type="ARBA" id="ARBA00022475"/>
    </source>
</evidence>
<evidence type="ECO:0000256" key="9">
    <source>
        <dbReference type="RuleBase" id="RU363032"/>
    </source>
</evidence>
<accession>A0ABU0NME6</accession>
<evidence type="ECO:0000313" key="13">
    <source>
        <dbReference type="Proteomes" id="UP001230654"/>
    </source>
</evidence>
<dbReference type="RefSeq" id="WP_307162686.1">
    <property type="nucleotide sequence ID" value="NZ_JAUSWV010000002.1"/>
</dbReference>
<dbReference type="InterPro" id="IPR010065">
    <property type="entry name" value="AA_ABC_transptr_permease_3TM"/>
</dbReference>
<dbReference type="Gene3D" id="1.10.3720.10">
    <property type="entry name" value="MetI-like"/>
    <property type="match status" value="1"/>
</dbReference>
<evidence type="ECO:0000313" key="12">
    <source>
        <dbReference type="EMBL" id="MDQ0580297.1"/>
    </source>
</evidence>